<dbReference type="Pfam" id="PF02826">
    <property type="entry name" value="2-Hacid_dh_C"/>
    <property type="match status" value="1"/>
</dbReference>
<dbReference type="PANTHER" id="PTHR43761:SF1">
    <property type="entry name" value="D-ISOMER SPECIFIC 2-HYDROXYACID DEHYDROGENASE CATALYTIC DOMAIN-CONTAINING PROTEIN-RELATED"/>
    <property type="match status" value="1"/>
</dbReference>
<accession>A9D6M3</accession>
<dbReference type="GO" id="GO:0051287">
    <property type="term" value="F:NAD binding"/>
    <property type="evidence" value="ECO:0007669"/>
    <property type="project" value="InterPro"/>
</dbReference>
<dbReference type="Pfam" id="PF00389">
    <property type="entry name" value="2-Hacid_dh"/>
    <property type="match status" value="1"/>
</dbReference>
<evidence type="ECO:0000313" key="7">
    <source>
        <dbReference type="EMBL" id="EDQ01106.1"/>
    </source>
</evidence>
<dbReference type="InterPro" id="IPR006139">
    <property type="entry name" value="D-isomer_2_OHA_DH_cat_dom"/>
</dbReference>
<evidence type="ECO:0000259" key="6">
    <source>
        <dbReference type="Pfam" id="PF02826"/>
    </source>
</evidence>
<dbReference type="GO" id="GO:0008465">
    <property type="term" value="F:hydroxypyruvate reductase (NADH) activity"/>
    <property type="evidence" value="ECO:0007669"/>
    <property type="project" value="UniProtKB-EC"/>
</dbReference>
<protein>
    <submittedName>
        <fullName evidence="7">Glycerate dehydrogenase</fullName>
        <ecNumber evidence="7">1.1.1.29</ecNumber>
    </submittedName>
</protein>
<dbReference type="InterPro" id="IPR006140">
    <property type="entry name" value="D-isomer_DH_NAD-bd"/>
</dbReference>
<evidence type="ECO:0000256" key="1">
    <source>
        <dbReference type="ARBA" id="ARBA00005854"/>
    </source>
</evidence>
<comment type="caution">
    <text evidence="7">The sequence shown here is derived from an EMBL/GenBank/DDBJ whole genome shotgun (WGS) entry which is preliminary data.</text>
</comment>
<dbReference type="Gene3D" id="3.40.50.720">
    <property type="entry name" value="NAD(P)-binding Rossmann-like Domain"/>
    <property type="match status" value="2"/>
</dbReference>
<proteinExistence type="inferred from homology"/>
<dbReference type="PROSITE" id="PS00671">
    <property type="entry name" value="D_2_HYDROXYACID_DH_3"/>
    <property type="match status" value="1"/>
</dbReference>
<comment type="similarity">
    <text evidence="1 4">Belongs to the D-isomer specific 2-hydroxyacid dehydrogenase family.</text>
</comment>
<evidence type="ECO:0000256" key="3">
    <source>
        <dbReference type="ARBA" id="ARBA00023027"/>
    </source>
</evidence>
<evidence type="ECO:0000259" key="5">
    <source>
        <dbReference type="Pfam" id="PF00389"/>
    </source>
</evidence>
<reference evidence="7 8" key="1">
    <citation type="submission" date="2007-10" db="EMBL/GenBank/DDBJ databases">
        <authorList>
            <person name="Yayanos A."/>
            <person name="Ferriera S."/>
            <person name="Johnson J."/>
            <person name="Kravitz S."/>
            <person name="Halpern A."/>
            <person name="Remington K."/>
            <person name="Beeson K."/>
            <person name="Tran B."/>
            <person name="Rogers Y.-H."/>
            <person name="Friedman R."/>
            <person name="Venter J.C."/>
        </authorList>
    </citation>
    <scope>NUCLEOTIDE SEQUENCE [LARGE SCALE GENOMIC DNA]</scope>
    <source>
        <strain evidence="7 8">KT99</strain>
    </source>
</reference>
<dbReference type="CDD" id="cd12162">
    <property type="entry name" value="2-Hacid_dh_4"/>
    <property type="match status" value="1"/>
</dbReference>
<dbReference type="InterPro" id="IPR050418">
    <property type="entry name" value="D-iso_2-hydroxyacid_DH_PdxB"/>
</dbReference>
<dbReference type="InterPro" id="IPR029753">
    <property type="entry name" value="D-isomer_DH_CS"/>
</dbReference>
<dbReference type="SUPFAM" id="SSF51735">
    <property type="entry name" value="NAD(P)-binding Rossmann-fold domains"/>
    <property type="match status" value="1"/>
</dbReference>
<dbReference type="PANTHER" id="PTHR43761">
    <property type="entry name" value="D-ISOMER SPECIFIC 2-HYDROXYACID DEHYDROGENASE FAMILY PROTEIN (AFU_ORTHOLOGUE AFUA_1G13630)"/>
    <property type="match status" value="1"/>
</dbReference>
<gene>
    <name evidence="7" type="ORF">KT99_20406</name>
</gene>
<dbReference type="EC" id="1.1.1.29" evidence="7"/>
<dbReference type="FunFam" id="3.40.50.720:FF:000203">
    <property type="entry name" value="D-3-phosphoglycerate dehydrogenase (SerA)"/>
    <property type="match status" value="1"/>
</dbReference>
<name>A9D6M3_9GAMM</name>
<organism evidence="7 8">
    <name type="scientific">Shewanella benthica KT99</name>
    <dbReference type="NCBI Taxonomy" id="314608"/>
    <lineage>
        <taxon>Bacteria</taxon>
        <taxon>Pseudomonadati</taxon>
        <taxon>Pseudomonadota</taxon>
        <taxon>Gammaproteobacteria</taxon>
        <taxon>Alteromonadales</taxon>
        <taxon>Shewanellaceae</taxon>
        <taxon>Shewanella</taxon>
    </lineage>
</organism>
<feature type="domain" description="D-isomer specific 2-hydroxyacid dehydrogenase NAD-binding" evidence="6">
    <location>
        <begin position="108"/>
        <end position="286"/>
    </location>
</feature>
<evidence type="ECO:0000256" key="4">
    <source>
        <dbReference type="RuleBase" id="RU003719"/>
    </source>
</evidence>
<keyword evidence="3" id="KW-0520">NAD</keyword>
<dbReference type="EMBL" id="ABIC01000012">
    <property type="protein sequence ID" value="EDQ01106.1"/>
    <property type="molecule type" value="Genomic_DNA"/>
</dbReference>
<feature type="domain" description="D-isomer specific 2-hydroxyacid dehydrogenase catalytic" evidence="5">
    <location>
        <begin position="24"/>
        <end position="311"/>
    </location>
</feature>
<sequence length="324" mass="35317">MMKIVVLDAYTLNPGDLSWQGIAQFGDLTCYDRTEPEQVLSRAKDAEILFTNKTIIDKNTLTLLPKLRYIGVLATGTNVVNLHAAINQGVVVTNVPAYGPDAVAQMVFAHILHHTQRIALHHEAVVDGLWSDCDDFCFTLSPLQSLKDKTIGLMGYGTIGQRVANIALAFGMKVMVNTRSLLTDLPAGIEWSELEPLISTVDILSLHCPLTETTDKIINSRALKQMRTSAILINTARGGLIDEAALKQALADGEIAAAGVDVLSTEPPEKTNPLLSAKNISISPHNSWATLEARRNLLNIASRNLECFLSGVHEARDKFNNQVN</sequence>
<dbReference type="STRING" id="314608.KT99_20406"/>
<keyword evidence="2 4" id="KW-0560">Oxidoreductase</keyword>
<dbReference type="AlphaFoldDB" id="A9D6M3"/>
<dbReference type="SUPFAM" id="SSF52283">
    <property type="entry name" value="Formate/glycerate dehydrogenase catalytic domain-like"/>
    <property type="match status" value="1"/>
</dbReference>
<evidence type="ECO:0000256" key="2">
    <source>
        <dbReference type="ARBA" id="ARBA00023002"/>
    </source>
</evidence>
<dbReference type="InterPro" id="IPR036291">
    <property type="entry name" value="NAD(P)-bd_dom_sf"/>
</dbReference>
<dbReference type="Proteomes" id="UP000005839">
    <property type="component" value="Unassembled WGS sequence"/>
</dbReference>
<keyword evidence="8" id="KW-1185">Reference proteome</keyword>
<evidence type="ECO:0000313" key="8">
    <source>
        <dbReference type="Proteomes" id="UP000005839"/>
    </source>
</evidence>